<dbReference type="OrthoDB" id="6867026at2759"/>
<keyword evidence="5" id="KW-0378">Hydrolase</keyword>
<dbReference type="Pfam" id="PF00089">
    <property type="entry name" value="Trypsin"/>
    <property type="match status" value="1"/>
</dbReference>
<keyword evidence="7" id="KW-1015">Disulfide bond</keyword>
<keyword evidence="13" id="KW-1185">Reference proteome</keyword>
<dbReference type="GO" id="GO:0090729">
    <property type="term" value="F:toxin activity"/>
    <property type="evidence" value="ECO:0007669"/>
    <property type="project" value="UniProtKB-KW"/>
</dbReference>
<comment type="function">
    <text evidence="9">Fibrinolytic activity; shows preferential cleavage of Arg-Gly bonds in all three fibrinogen chains. Contact with the caterpillars causes severe bleeding, due the anticoagulant effect of the protein.</text>
</comment>
<dbReference type="SUPFAM" id="SSF50494">
    <property type="entry name" value="Trypsin-like serine proteases"/>
    <property type="match status" value="1"/>
</dbReference>
<evidence type="ECO:0000256" key="7">
    <source>
        <dbReference type="ARBA" id="ARBA00023157"/>
    </source>
</evidence>
<evidence type="ECO:0000256" key="6">
    <source>
        <dbReference type="ARBA" id="ARBA00022825"/>
    </source>
</evidence>
<name>A0A8S4RNM5_9NEOP</name>
<evidence type="ECO:0000256" key="4">
    <source>
        <dbReference type="ARBA" id="ARBA00022670"/>
    </source>
</evidence>
<evidence type="ECO:0000256" key="5">
    <source>
        <dbReference type="ARBA" id="ARBA00022801"/>
    </source>
</evidence>
<dbReference type="GO" id="GO:0005576">
    <property type="term" value="C:extracellular region"/>
    <property type="evidence" value="ECO:0007669"/>
    <property type="project" value="UniProtKB-SubCell"/>
</dbReference>
<evidence type="ECO:0000256" key="9">
    <source>
        <dbReference type="ARBA" id="ARBA00055534"/>
    </source>
</evidence>
<evidence type="ECO:0000256" key="8">
    <source>
        <dbReference type="ARBA" id="ARBA00023240"/>
    </source>
</evidence>
<dbReference type="EMBL" id="CAKXAJ010025384">
    <property type="protein sequence ID" value="CAH2238724.1"/>
    <property type="molecule type" value="Genomic_DNA"/>
</dbReference>
<keyword evidence="6" id="KW-0720">Serine protease</keyword>
<organism evidence="12 13">
    <name type="scientific">Pararge aegeria aegeria</name>
    <dbReference type="NCBI Taxonomy" id="348720"/>
    <lineage>
        <taxon>Eukaryota</taxon>
        <taxon>Metazoa</taxon>
        <taxon>Ecdysozoa</taxon>
        <taxon>Arthropoda</taxon>
        <taxon>Hexapoda</taxon>
        <taxon>Insecta</taxon>
        <taxon>Pterygota</taxon>
        <taxon>Neoptera</taxon>
        <taxon>Endopterygota</taxon>
        <taxon>Lepidoptera</taxon>
        <taxon>Glossata</taxon>
        <taxon>Ditrysia</taxon>
        <taxon>Papilionoidea</taxon>
        <taxon>Nymphalidae</taxon>
        <taxon>Satyrinae</taxon>
        <taxon>Satyrini</taxon>
        <taxon>Parargina</taxon>
        <taxon>Pararge</taxon>
    </lineage>
</organism>
<reference evidence="12" key="1">
    <citation type="submission" date="2022-03" db="EMBL/GenBank/DDBJ databases">
        <authorList>
            <person name="Lindestad O."/>
        </authorList>
    </citation>
    <scope>NUCLEOTIDE SEQUENCE</scope>
</reference>
<dbReference type="PRINTS" id="PR00722">
    <property type="entry name" value="CHYMOTRYPSIN"/>
</dbReference>
<dbReference type="PANTHER" id="PTHR24276:SF91">
    <property type="entry name" value="AT26814P-RELATED"/>
    <property type="match status" value="1"/>
</dbReference>
<evidence type="ECO:0000313" key="12">
    <source>
        <dbReference type="EMBL" id="CAH2238724.1"/>
    </source>
</evidence>
<dbReference type="InterPro" id="IPR001254">
    <property type="entry name" value="Trypsin_dom"/>
</dbReference>
<dbReference type="PROSITE" id="PS50240">
    <property type="entry name" value="TRYPSIN_DOM"/>
    <property type="match status" value="1"/>
</dbReference>
<dbReference type="SMART" id="SM00020">
    <property type="entry name" value="Tryp_SPc"/>
    <property type="match status" value="1"/>
</dbReference>
<evidence type="ECO:0000256" key="3">
    <source>
        <dbReference type="ARBA" id="ARBA00022656"/>
    </source>
</evidence>
<sequence length="248" mass="26833">ALSSEIHSAPKARKGVKLIDSRVSTGVSSNIEEDPYQVSFKVDNAYYCGGVLISEKDVITPAHCTYGVSPSQVVLRAGSSFLDDGIIIPVADVVTHPGYNEPAFDKDVGFITTAEPVVFSKFIKPIALPSRDRPLTGEVFVTGWGRRRGDVADIPSRVMKTMAYMYDDMRCKIAYPTLMTRNKACSSNFNLGDDNNCQRDTEGAAIQDGMVVGLVTFTGVCGHESSPSVFADLAAPEIRDFISDHLGL</sequence>
<evidence type="ECO:0000256" key="2">
    <source>
        <dbReference type="ARBA" id="ARBA00007664"/>
    </source>
</evidence>
<proteinExistence type="inferred from homology"/>
<dbReference type="InterPro" id="IPR043504">
    <property type="entry name" value="Peptidase_S1_PA_chymotrypsin"/>
</dbReference>
<dbReference type="GO" id="GO:0004252">
    <property type="term" value="F:serine-type endopeptidase activity"/>
    <property type="evidence" value="ECO:0007669"/>
    <property type="project" value="InterPro"/>
</dbReference>
<keyword evidence="3" id="KW-0800">Toxin</keyword>
<dbReference type="Proteomes" id="UP000838756">
    <property type="component" value="Unassembled WGS sequence"/>
</dbReference>
<evidence type="ECO:0000256" key="10">
    <source>
        <dbReference type="ARBA" id="ARBA00084094"/>
    </source>
</evidence>
<comment type="caution">
    <text evidence="12">The sequence shown here is derived from an EMBL/GenBank/DDBJ whole genome shotgun (WGS) entry which is preliminary data.</text>
</comment>
<evidence type="ECO:0000259" key="11">
    <source>
        <dbReference type="PROSITE" id="PS50240"/>
    </source>
</evidence>
<evidence type="ECO:0000313" key="13">
    <source>
        <dbReference type="Proteomes" id="UP000838756"/>
    </source>
</evidence>
<dbReference type="PANTHER" id="PTHR24276">
    <property type="entry name" value="POLYSERASE-RELATED"/>
    <property type="match status" value="1"/>
</dbReference>
<keyword evidence="8" id="KW-1199">Hemostasis impairing toxin</keyword>
<feature type="domain" description="Peptidase S1" evidence="11">
    <location>
        <begin position="23"/>
        <end position="247"/>
    </location>
</feature>
<comment type="similarity">
    <text evidence="2">Belongs to the peptidase S1 family.</text>
</comment>
<dbReference type="Gene3D" id="2.40.10.10">
    <property type="entry name" value="Trypsin-like serine proteases"/>
    <property type="match status" value="1"/>
</dbReference>
<accession>A0A8S4RNM5</accession>
<dbReference type="FunFam" id="2.40.10.10:FF:000068">
    <property type="entry name" value="transmembrane protease serine 2"/>
    <property type="match status" value="1"/>
</dbReference>
<dbReference type="InterPro" id="IPR009003">
    <property type="entry name" value="Peptidase_S1_PA"/>
</dbReference>
<protein>
    <submittedName>
        <fullName evidence="12">Jg25424 protein</fullName>
    </submittedName>
</protein>
<evidence type="ECO:0000256" key="1">
    <source>
        <dbReference type="ARBA" id="ARBA00004239"/>
    </source>
</evidence>
<keyword evidence="10" id="KW-1205">Fibrinolytic toxin</keyword>
<dbReference type="InterPro" id="IPR050430">
    <property type="entry name" value="Peptidase_S1"/>
</dbReference>
<dbReference type="InterPro" id="IPR001314">
    <property type="entry name" value="Peptidase_S1A"/>
</dbReference>
<dbReference type="GO" id="GO:0006508">
    <property type="term" value="P:proteolysis"/>
    <property type="evidence" value="ECO:0007669"/>
    <property type="project" value="UniProtKB-KW"/>
</dbReference>
<keyword evidence="4" id="KW-0645">Protease</keyword>
<dbReference type="AlphaFoldDB" id="A0A8S4RNM5"/>
<dbReference type="CDD" id="cd00190">
    <property type="entry name" value="Tryp_SPc"/>
    <property type="match status" value="1"/>
</dbReference>
<comment type="subcellular location">
    <subcellularLocation>
        <location evidence="1">Secreted</location>
        <location evidence="1">Extracellular space</location>
    </subcellularLocation>
</comment>
<gene>
    <name evidence="12" type="primary">jg25424</name>
    <name evidence="12" type="ORF">PAEG_LOCUS15772</name>
</gene>
<feature type="non-terminal residue" evidence="12">
    <location>
        <position position="1"/>
    </location>
</feature>